<proteinExistence type="predicted"/>
<organism evidence="1 2">
    <name type="scientific">Pluteus cervinus</name>
    <dbReference type="NCBI Taxonomy" id="181527"/>
    <lineage>
        <taxon>Eukaryota</taxon>
        <taxon>Fungi</taxon>
        <taxon>Dikarya</taxon>
        <taxon>Basidiomycota</taxon>
        <taxon>Agaricomycotina</taxon>
        <taxon>Agaricomycetes</taxon>
        <taxon>Agaricomycetidae</taxon>
        <taxon>Agaricales</taxon>
        <taxon>Pluteineae</taxon>
        <taxon>Pluteaceae</taxon>
        <taxon>Pluteus</taxon>
    </lineage>
</organism>
<sequence length="362" mass="38353">MSTHKAIATTGLGKVEEIQLPTPTPGPGEVLIKIAYGGLSPADAYVADLGLFIREYPVVLGFNISGNVQQLGEGVDDLKVGDRVIVGAFAPRTSTAAQQYCVQSRSVIGKIPDSLPLDAATTIPDNVITAFYAVFNQLGLPIPSSFPPTSPPANADVPILVYGAGATSGQYALQLLRAAGYTKILATASPRNHEAAKDFGAHAVFDYKSPTLAEDVAKFVGGNGKVKLVLDSISAEGTMKLVSGLVDEDGVVGMLMPIKKGNGLSINKMEDILLGIPTESSNPFASGVKLVAIRTLLYQQDPYLRDNLMPTIIPKLLEDNIIRPTRVRLLDQGSLLERVTTGLNLLRNGQVSGEKVVVKIDH</sequence>
<dbReference type="Proteomes" id="UP000308600">
    <property type="component" value="Unassembled WGS sequence"/>
</dbReference>
<keyword evidence="2" id="KW-1185">Reference proteome</keyword>
<gene>
    <name evidence="1" type="ORF">BDN72DRAFT_821451</name>
</gene>
<accession>A0ACD3ARS1</accession>
<dbReference type="EMBL" id="ML208356">
    <property type="protein sequence ID" value="TFK68246.1"/>
    <property type="molecule type" value="Genomic_DNA"/>
</dbReference>
<reference evidence="1 2" key="1">
    <citation type="journal article" date="2019" name="Nat. Ecol. Evol.">
        <title>Megaphylogeny resolves global patterns of mushroom evolution.</title>
        <authorList>
            <person name="Varga T."/>
            <person name="Krizsan K."/>
            <person name="Foldi C."/>
            <person name="Dima B."/>
            <person name="Sanchez-Garcia M."/>
            <person name="Sanchez-Ramirez S."/>
            <person name="Szollosi G.J."/>
            <person name="Szarkandi J.G."/>
            <person name="Papp V."/>
            <person name="Albert L."/>
            <person name="Andreopoulos W."/>
            <person name="Angelini C."/>
            <person name="Antonin V."/>
            <person name="Barry K.W."/>
            <person name="Bougher N.L."/>
            <person name="Buchanan P."/>
            <person name="Buyck B."/>
            <person name="Bense V."/>
            <person name="Catcheside P."/>
            <person name="Chovatia M."/>
            <person name="Cooper J."/>
            <person name="Damon W."/>
            <person name="Desjardin D."/>
            <person name="Finy P."/>
            <person name="Geml J."/>
            <person name="Haridas S."/>
            <person name="Hughes K."/>
            <person name="Justo A."/>
            <person name="Karasinski D."/>
            <person name="Kautmanova I."/>
            <person name="Kiss B."/>
            <person name="Kocsube S."/>
            <person name="Kotiranta H."/>
            <person name="LaButti K.M."/>
            <person name="Lechner B.E."/>
            <person name="Liimatainen K."/>
            <person name="Lipzen A."/>
            <person name="Lukacs Z."/>
            <person name="Mihaltcheva S."/>
            <person name="Morgado L.N."/>
            <person name="Niskanen T."/>
            <person name="Noordeloos M.E."/>
            <person name="Ohm R.A."/>
            <person name="Ortiz-Santana B."/>
            <person name="Ovrebo C."/>
            <person name="Racz N."/>
            <person name="Riley R."/>
            <person name="Savchenko A."/>
            <person name="Shiryaev A."/>
            <person name="Soop K."/>
            <person name="Spirin V."/>
            <person name="Szebenyi C."/>
            <person name="Tomsovsky M."/>
            <person name="Tulloss R.E."/>
            <person name="Uehling J."/>
            <person name="Grigoriev I.V."/>
            <person name="Vagvolgyi C."/>
            <person name="Papp T."/>
            <person name="Martin F.M."/>
            <person name="Miettinen O."/>
            <person name="Hibbett D.S."/>
            <person name="Nagy L.G."/>
        </authorList>
    </citation>
    <scope>NUCLEOTIDE SEQUENCE [LARGE SCALE GENOMIC DNA]</scope>
    <source>
        <strain evidence="1 2">NL-1719</strain>
    </source>
</reference>
<evidence type="ECO:0000313" key="2">
    <source>
        <dbReference type="Proteomes" id="UP000308600"/>
    </source>
</evidence>
<name>A0ACD3ARS1_9AGAR</name>
<protein>
    <submittedName>
        <fullName evidence="1">GroES-like protein</fullName>
    </submittedName>
</protein>
<evidence type="ECO:0000313" key="1">
    <source>
        <dbReference type="EMBL" id="TFK68246.1"/>
    </source>
</evidence>